<keyword evidence="5" id="KW-1185">Reference proteome</keyword>
<gene>
    <name evidence="4" type="ORF">NESM_000020800</name>
</gene>
<dbReference type="EMBL" id="JAECZO010000001">
    <property type="protein sequence ID" value="KAK7199747.1"/>
    <property type="molecule type" value="Genomic_DNA"/>
</dbReference>
<evidence type="ECO:0000313" key="5">
    <source>
        <dbReference type="Proteomes" id="UP001430356"/>
    </source>
</evidence>
<feature type="region of interest" description="Disordered" evidence="1">
    <location>
        <begin position="230"/>
        <end position="309"/>
    </location>
</feature>
<dbReference type="PROSITE" id="PS50125">
    <property type="entry name" value="GUANYLATE_CYCLASE_2"/>
    <property type="match status" value="1"/>
</dbReference>
<evidence type="ECO:0000259" key="2">
    <source>
        <dbReference type="PROSITE" id="PS01033"/>
    </source>
</evidence>
<dbReference type="GO" id="GO:0009190">
    <property type="term" value="P:cyclic nucleotide biosynthetic process"/>
    <property type="evidence" value="ECO:0007669"/>
    <property type="project" value="InterPro"/>
</dbReference>
<dbReference type="Proteomes" id="UP001430356">
    <property type="component" value="Unassembled WGS sequence"/>
</dbReference>
<dbReference type="Gene3D" id="3.30.70.1230">
    <property type="entry name" value="Nucleotide cyclase"/>
    <property type="match status" value="1"/>
</dbReference>
<name>A0AAW0F1Q1_9TRYP</name>
<organism evidence="4 5">
    <name type="scientific">Novymonas esmeraldas</name>
    <dbReference type="NCBI Taxonomy" id="1808958"/>
    <lineage>
        <taxon>Eukaryota</taxon>
        <taxon>Discoba</taxon>
        <taxon>Euglenozoa</taxon>
        <taxon>Kinetoplastea</taxon>
        <taxon>Metakinetoplastina</taxon>
        <taxon>Trypanosomatida</taxon>
        <taxon>Trypanosomatidae</taxon>
        <taxon>Novymonas</taxon>
    </lineage>
</organism>
<feature type="region of interest" description="Disordered" evidence="1">
    <location>
        <begin position="1"/>
        <end position="120"/>
    </location>
</feature>
<feature type="compositionally biased region" description="Polar residues" evidence="1">
    <location>
        <begin position="94"/>
        <end position="110"/>
    </location>
</feature>
<proteinExistence type="predicted"/>
<dbReference type="GO" id="GO:0020037">
    <property type="term" value="F:heme binding"/>
    <property type="evidence" value="ECO:0007669"/>
    <property type="project" value="InterPro"/>
</dbReference>
<dbReference type="Pfam" id="PF00211">
    <property type="entry name" value="Guanylate_cyc"/>
    <property type="match status" value="1"/>
</dbReference>
<feature type="domain" description="Globin" evidence="2">
    <location>
        <begin position="334"/>
        <end position="469"/>
    </location>
</feature>
<dbReference type="InterPro" id="IPR001054">
    <property type="entry name" value="A/G_cyclase"/>
</dbReference>
<dbReference type="PANTHER" id="PTHR43081:SF1">
    <property type="entry name" value="ADENYLATE CYCLASE, TERMINAL-DIFFERENTIATION SPECIFIC"/>
    <property type="match status" value="1"/>
</dbReference>
<protein>
    <submittedName>
        <fullName evidence="4">Adenylate and Guanylate cyclase catalytic domain containing protein</fullName>
    </submittedName>
</protein>
<dbReference type="InterPro" id="IPR044399">
    <property type="entry name" value="Mb-like_M"/>
</dbReference>
<dbReference type="GO" id="GO:0019825">
    <property type="term" value="F:oxygen binding"/>
    <property type="evidence" value="ECO:0007669"/>
    <property type="project" value="InterPro"/>
</dbReference>
<evidence type="ECO:0000313" key="4">
    <source>
        <dbReference type="EMBL" id="KAK7199747.1"/>
    </source>
</evidence>
<dbReference type="GO" id="GO:0035556">
    <property type="term" value="P:intracellular signal transduction"/>
    <property type="evidence" value="ECO:0007669"/>
    <property type="project" value="InterPro"/>
</dbReference>
<dbReference type="CDD" id="cd01040">
    <property type="entry name" value="Mb-like"/>
    <property type="match status" value="1"/>
</dbReference>
<dbReference type="InterPro" id="IPR012292">
    <property type="entry name" value="Globin/Proto"/>
</dbReference>
<accession>A0AAW0F1Q1</accession>
<feature type="domain" description="Guanylate cyclase" evidence="3">
    <location>
        <begin position="645"/>
        <end position="782"/>
    </location>
</feature>
<evidence type="ECO:0000259" key="3">
    <source>
        <dbReference type="PROSITE" id="PS50125"/>
    </source>
</evidence>
<dbReference type="AlphaFoldDB" id="A0AAW0F1Q1"/>
<dbReference type="InterPro" id="IPR029787">
    <property type="entry name" value="Nucleotide_cyclase"/>
</dbReference>
<feature type="compositionally biased region" description="Low complexity" evidence="1">
    <location>
        <begin position="294"/>
        <end position="308"/>
    </location>
</feature>
<dbReference type="InterPro" id="IPR050697">
    <property type="entry name" value="Adenylyl/Guanylyl_Cyclase_3/4"/>
</dbReference>
<comment type="caution">
    <text evidence="4">The sequence shown here is derived from an EMBL/GenBank/DDBJ whole genome shotgun (WGS) entry which is preliminary data.</text>
</comment>
<dbReference type="InterPro" id="IPR009050">
    <property type="entry name" value="Globin-like_sf"/>
</dbReference>
<sequence>MGIPSSVLSTRREAPLQSTRGHRSRRSASAALQPSALAGQRNPLLGATDAIVERGGSSQQRWRARSAVDPPPRASAVAQTHASVPAARRESPRGPTTSPPNGEQRLSVSWGSPRPPKPELLPDAVMQLAPVLPDDTDNFVERTNAVEKAMVSSTMNKTTSAPGVTVSSSQVTVSVVEGRSTPVTTAPTAAGRRTSIVSFRGVAATHNEDSAAFPAESPQTSAVDADARVVDDPGASDADEALPSARSVKNSLRRGRYRNPAPYPQSSAPRKAEAAETADDMVEAAPANSNSEGPTVRTSRRSSTTPVPEVAGDCNDAYALLASQQMAQAAQEMEIYMFNIRTVLRCWEIVSERYEAVVEDLAAVLATEHPEYAHLFLTNSLSAQARVMLNMIGEALVIVARPDEMFSSLLEVGALHRRYKVGEEHFLALQSAFMRLLPKYLPEDMQKTYEAAWTPLWKVVVQLLVHGRASARGDWHAAEQQKVFFAESRTAMAVIAAAQAKPAERGSFMTRLLEVSVAADPSMERFALLRDRRTSIRGFDGIVQILEGSEDTEATVLRMEQLSLDHVAYGLDVSSMRAFRQPFIETCGLKLRKANRSDLWTPQTRRSLGAFWDFVTATWATGFEHTQKSREAQAERAPSGKEPFCLMFTDIEASTRLWEHNPAAMGEAVEAHHRIVRSAISHHGAYEVKTVGDSFVIAAKDALIALKIALAIQLELMRGPIAPGFEMVDNAQGGGAAECWRSDSLRVRVGIHYCHDASAVYDNVQRRYDYYGPGVNCTARTESAASGGQILMTEDALDALQRIPEYTAAAAVSGADGCGRAASIDKAAAAAAVTAPKTPSVADTVTVEDWGAHAFKGIERRIQLFSILPQSLAGRSFNRCPTSISSTSLSSTLGSASMHPRTALGTSTSVSMCDSYLTLKLR</sequence>
<reference evidence="4 5" key="1">
    <citation type="journal article" date="2021" name="MBio">
        <title>A New Model Trypanosomatid, Novymonas esmeraldas: Genomic Perception of Its 'Candidatus Pandoraea novymonadis' Endosymbiont.</title>
        <authorList>
            <person name="Zakharova A."/>
            <person name="Saura A."/>
            <person name="Butenko A."/>
            <person name="Podesvova L."/>
            <person name="Warmusova S."/>
            <person name="Kostygov A.Y."/>
            <person name="Nenarokova A."/>
            <person name="Lukes J."/>
            <person name="Opperdoes F.R."/>
            <person name="Yurchenko V."/>
        </authorList>
    </citation>
    <scope>NUCLEOTIDE SEQUENCE [LARGE SCALE GENOMIC DNA]</scope>
    <source>
        <strain evidence="4 5">E262AT.01</strain>
    </source>
</reference>
<dbReference type="SUPFAM" id="SSF46458">
    <property type="entry name" value="Globin-like"/>
    <property type="match status" value="1"/>
</dbReference>
<dbReference type="PANTHER" id="PTHR43081">
    <property type="entry name" value="ADENYLATE CYCLASE, TERMINAL-DIFFERENTIATION SPECIFIC-RELATED"/>
    <property type="match status" value="1"/>
</dbReference>
<dbReference type="PROSITE" id="PS01033">
    <property type="entry name" value="GLOBIN"/>
    <property type="match status" value="1"/>
</dbReference>
<dbReference type="CDD" id="cd07302">
    <property type="entry name" value="CHD"/>
    <property type="match status" value="1"/>
</dbReference>
<dbReference type="SMART" id="SM00044">
    <property type="entry name" value="CYCc"/>
    <property type="match status" value="1"/>
</dbReference>
<evidence type="ECO:0000256" key="1">
    <source>
        <dbReference type="SAM" id="MobiDB-lite"/>
    </source>
</evidence>
<dbReference type="InterPro" id="IPR000971">
    <property type="entry name" value="Globin"/>
</dbReference>
<dbReference type="SUPFAM" id="SSF55073">
    <property type="entry name" value="Nucleotide cyclase"/>
    <property type="match status" value="1"/>
</dbReference>
<dbReference type="Gene3D" id="1.10.490.10">
    <property type="entry name" value="Globins"/>
    <property type="match status" value="1"/>
</dbReference>
<dbReference type="Pfam" id="PF00042">
    <property type="entry name" value="Globin"/>
    <property type="match status" value="1"/>
</dbReference>